<protein>
    <recommendedName>
        <fullName evidence="1">Retrotransposon gag domain-containing protein</fullName>
    </recommendedName>
</protein>
<dbReference type="AlphaFoldDB" id="A0A392NKQ4"/>
<evidence type="ECO:0000259" key="1">
    <source>
        <dbReference type="Pfam" id="PF03732"/>
    </source>
</evidence>
<dbReference type="InterPro" id="IPR005162">
    <property type="entry name" value="Retrotrans_gag_dom"/>
</dbReference>
<dbReference type="Proteomes" id="UP000265520">
    <property type="component" value="Unassembled WGS sequence"/>
</dbReference>
<feature type="domain" description="Retrotransposon gag" evidence="1">
    <location>
        <begin position="11"/>
        <end position="84"/>
    </location>
</feature>
<proteinExistence type="predicted"/>
<comment type="caution">
    <text evidence="2">The sequence shown here is derived from an EMBL/GenBank/DDBJ whole genome shotgun (WGS) entry which is preliminary data.</text>
</comment>
<dbReference type="EMBL" id="LXQA010041446">
    <property type="protein sequence ID" value="MCH99829.1"/>
    <property type="molecule type" value="Genomic_DNA"/>
</dbReference>
<reference evidence="2 3" key="1">
    <citation type="journal article" date="2018" name="Front. Plant Sci.">
        <title>Red Clover (Trifolium pratense) and Zigzag Clover (T. medium) - A Picture of Genomic Similarities and Differences.</title>
        <authorList>
            <person name="Dluhosova J."/>
            <person name="Istvanek J."/>
            <person name="Nedelnik J."/>
            <person name="Repkova J."/>
        </authorList>
    </citation>
    <scope>NUCLEOTIDE SEQUENCE [LARGE SCALE GENOMIC DNA]</scope>
    <source>
        <strain evidence="3">cv. 10/8</strain>
        <tissue evidence="2">Leaf</tissue>
    </source>
</reference>
<sequence>ASKRLGVGEAMINWEMFKREFLVKYFSADVRNKKVIEFIEFKQISFSIAEYTVKFESLCRFSPHYNTVEAEEDKCVKFESGLRPDINTVCKKPKTVAGKVFALSGDVAEEMDNLIRDTSANGSVTTKLVCVNCPTVTFPSLEESSSRRVLEGAC</sequence>
<evidence type="ECO:0000313" key="3">
    <source>
        <dbReference type="Proteomes" id="UP000265520"/>
    </source>
</evidence>
<name>A0A392NKQ4_9FABA</name>
<accession>A0A392NKQ4</accession>
<feature type="non-terminal residue" evidence="2">
    <location>
        <position position="1"/>
    </location>
</feature>
<organism evidence="2 3">
    <name type="scientific">Trifolium medium</name>
    <dbReference type="NCBI Taxonomy" id="97028"/>
    <lineage>
        <taxon>Eukaryota</taxon>
        <taxon>Viridiplantae</taxon>
        <taxon>Streptophyta</taxon>
        <taxon>Embryophyta</taxon>
        <taxon>Tracheophyta</taxon>
        <taxon>Spermatophyta</taxon>
        <taxon>Magnoliopsida</taxon>
        <taxon>eudicotyledons</taxon>
        <taxon>Gunneridae</taxon>
        <taxon>Pentapetalae</taxon>
        <taxon>rosids</taxon>
        <taxon>fabids</taxon>
        <taxon>Fabales</taxon>
        <taxon>Fabaceae</taxon>
        <taxon>Papilionoideae</taxon>
        <taxon>50 kb inversion clade</taxon>
        <taxon>NPAAA clade</taxon>
        <taxon>Hologalegina</taxon>
        <taxon>IRL clade</taxon>
        <taxon>Trifolieae</taxon>
        <taxon>Trifolium</taxon>
    </lineage>
</organism>
<evidence type="ECO:0000313" key="2">
    <source>
        <dbReference type="EMBL" id="MCH99829.1"/>
    </source>
</evidence>
<dbReference type="Pfam" id="PF03732">
    <property type="entry name" value="Retrotrans_gag"/>
    <property type="match status" value="1"/>
</dbReference>
<keyword evidence="3" id="KW-1185">Reference proteome</keyword>